<name>A0A0V0TQ90_9BILA</name>
<keyword evidence="3" id="KW-1185">Reference proteome</keyword>
<feature type="region of interest" description="Disordered" evidence="1">
    <location>
        <begin position="1"/>
        <end position="38"/>
    </location>
</feature>
<organism evidence="2 3">
    <name type="scientific">Trichinella murrelli</name>
    <dbReference type="NCBI Taxonomy" id="144512"/>
    <lineage>
        <taxon>Eukaryota</taxon>
        <taxon>Metazoa</taxon>
        <taxon>Ecdysozoa</taxon>
        <taxon>Nematoda</taxon>
        <taxon>Enoplea</taxon>
        <taxon>Dorylaimia</taxon>
        <taxon>Trichinellida</taxon>
        <taxon>Trichinellidae</taxon>
        <taxon>Trichinella</taxon>
    </lineage>
</organism>
<feature type="compositionally biased region" description="Basic and acidic residues" evidence="1">
    <location>
        <begin position="1"/>
        <end position="10"/>
    </location>
</feature>
<accession>A0A0V0TQ90</accession>
<comment type="caution">
    <text evidence="2">The sequence shown here is derived from an EMBL/GenBank/DDBJ whole genome shotgun (WGS) entry which is preliminary data.</text>
</comment>
<evidence type="ECO:0000313" key="2">
    <source>
        <dbReference type="EMBL" id="KRX41180.1"/>
    </source>
</evidence>
<reference evidence="2 3" key="1">
    <citation type="submission" date="2015-01" db="EMBL/GenBank/DDBJ databases">
        <title>Evolution of Trichinella species and genotypes.</title>
        <authorList>
            <person name="Korhonen P.K."/>
            <person name="Edoardo P."/>
            <person name="Giuseppe L.R."/>
            <person name="Gasser R.B."/>
        </authorList>
    </citation>
    <scope>NUCLEOTIDE SEQUENCE [LARGE SCALE GENOMIC DNA]</scope>
    <source>
        <strain evidence="2">ISS417</strain>
    </source>
</reference>
<protein>
    <submittedName>
        <fullName evidence="2">Uncharacterized protein</fullName>
    </submittedName>
</protein>
<dbReference type="AlphaFoldDB" id="A0A0V0TQ90"/>
<dbReference type="EMBL" id="JYDJ01000178">
    <property type="protein sequence ID" value="KRX41180.1"/>
    <property type="molecule type" value="Genomic_DNA"/>
</dbReference>
<evidence type="ECO:0000256" key="1">
    <source>
        <dbReference type="SAM" id="MobiDB-lite"/>
    </source>
</evidence>
<proteinExistence type="predicted"/>
<evidence type="ECO:0000313" key="3">
    <source>
        <dbReference type="Proteomes" id="UP000055048"/>
    </source>
</evidence>
<dbReference type="Proteomes" id="UP000055048">
    <property type="component" value="Unassembled WGS sequence"/>
</dbReference>
<gene>
    <name evidence="2" type="ORF">T05_13846</name>
</gene>
<sequence length="63" mass="6619">MSSGKREAGRKGSKAGGSHVEMTVRGNPPVDTESSSLSEEYANSAIVMLNEPFRESGLSSTCN</sequence>